<comment type="caution">
    <text evidence="2">The sequence shown here is derived from an EMBL/GenBank/DDBJ whole genome shotgun (WGS) entry which is preliminary data.</text>
</comment>
<dbReference type="Pfam" id="PF10551">
    <property type="entry name" value="MULE"/>
    <property type="match status" value="1"/>
</dbReference>
<accession>A0AA39R7S3</accession>
<sequence>MLADLFQLQEHRCRDPDRAAACAEGAALRATHIPYSAARRIMRVKDLRLSQKEYYNLVSYNKARTPAQEVQFALKTLETRGFHMRVKEKYLVEQDIRHTQEIQFFFFCNSEQILFARRFASQFLVITDATFTTNANKLPLSVIVCVTNMLRSFLIAYYFITSESADTFIFINECIRELFFYDSYRGPAVILKDFAAGLTAAMVAKRKLNTNEVGMEVAYELTTRLDKAGSDLFL</sequence>
<dbReference type="InterPro" id="IPR018289">
    <property type="entry name" value="MULE_transposase_dom"/>
</dbReference>
<feature type="domain" description="MULE transposase" evidence="1">
    <location>
        <begin position="125"/>
        <end position="202"/>
    </location>
</feature>
<evidence type="ECO:0000313" key="3">
    <source>
        <dbReference type="Proteomes" id="UP001166286"/>
    </source>
</evidence>
<proteinExistence type="predicted"/>
<gene>
    <name evidence="2" type="ORF">JMJ35_001070</name>
</gene>
<organism evidence="2 3">
    <name type="scientific">Cladonia borealis</name>
    <dbReference type="NCBI Taxonomy" id="184061"/>
    <lineage>
        <taxon>Eukaryota</taxon>
        <taxon>Fungi</taxon>
        <taxon>Dikarya</taxon>
        <taxon>Ascomycota</taxon>
        <taxon>Pezizomycotina</taxon>
        <taxon>Lecanoromycetes</taxon>
        <taxon>OSLEUM clade</taxon>
        <taxon>Lecanoromycetidae</taxon>
        <taxon>Lecanorales</taxon>
        <taxon>Lecanorineae</taxon>
        <taxon>Cladoniaceae</taxon>
        <taxon>Cladonia</taxon>
    </lineage>
</organism>
<protein>
    <recommendedName>
        <fullName evidence="1">MULE transposase domain-containing protein</fullName>
    </recommendedName>
</protein>
<dbReference type="EMBL" id="JAFEKC020000002">
    <property type="protein sequence ID" value="KAK0516467.1"/>
    <property type="molecule type" value="Genomic_DNA"/>
</dbReference>
<evidence type="ECO:0000259" key="1">
    <source>
        <dbReference type="Pfam" id="PF10551"/>
    </source>
</evidence>
<evidence type="ECO:0000313" key="2">
    <source>
        <dbReference type="EMBL" id="KAK0516467.1"/>
    </source>
</evidence>
<dbReference type="Proteomes" id="UP001166286">
    <property type="component" value="Unassembled WGS sequence"/>
</dbReference>
<name>A0AA39R7S3_9LECA</name>
<dbReference type="AlphaFoldDB" id="A0AA39R7S3"/>
<reference evidence="2" key="1">
    <citation type="submission" date="2023-03" db="EMBL/GenBank/DDBJ databases">
        <title>Complete genome of Cladonia borealis.</title>
        <authorList>
            <person name="Park H."/>
        </authorList>
    </citation>
    <scope>NUCLEOTIDE SEQUENCE</scope>
    <source>
        <strain evidence="2">ANT050790</strain>
    </source>
</reference>
<keyword evidence="3" id="KW-1185">Reference proteome</keyword>